<dbReference type="InterPro" id="IPR045629">
    <property type="entry name" value="DUF6232"/>
</dbReference>
<accession>A0ABQ5QZT8</accession>
<evidence type="ECO:0000256" key="1">
    <source>
        <dbReference type="SAM" id="Phobius"/>
    </source>
</evidence>
<reference evidence="2" key="1">
    <citation type="submission" date="2022-12" db="EMBL/GenBank/DDBJ databases">
        <title>New Phytohabitans aurantiacus sp. RD004123 nov., an actinomycete isolated from soil.</title>
        <authorList>
            <person name="Triningsih D.W."/>
            <person name="Harunari E."/>
            <person name="Igarashi Y."/>
        </authorList>
    </citation>
    <scope>NUCLEOTIDE SEQUENCE</scope>
    <source>
        <strain evidence="2">RD004123</strain>
    </source>
</reference>
<dbReference type="RefSeq" id="WP_281899078.1">
    <property type="nucleotide sequence ID" value="NZ_BSDI01000023.1"/>
</dbReference>
<gene>
    <name evidence="2" type="ORF">Pa4123_47080</name>
</gene>
<keyword evidence="3" id="KW-1185">Reference proteome</keyword>
<protein>
    <submittedName>
        <fullName evidence="2">Uncharacterized protein</fullName>
    </submittedName>
</protein>
<feature type="transmembrane region" description="Helical" evidence="1">
    <location>
        <begin position="44"/>
        <end position="61"/>
    </location>
</feature>
<evidence type="ECO:0000313" key="2">
    <source>
        <dbReference type="EMBL" id="GLH99432.1"/>
    </source>
</evidence>
<proteinExistence type="predicted"/>
<dbReference type="EMBL" id="BSDI01000023">
    <property type="protein sequence ID" value="GLH99432.1"/>
    <property type="molecule type" value="Genomic_DNA"/>
</dbReference>
<comment type="caution">
    <text evidence="2">The sequence shown here is derived from an EMBL/GenBank/DDBJ whole genome shotgun (WGS) entry which is preliminary data.</text>
</comment>
<keyword evidence="1" id="KW-0472">Membrane</keyword>
<feature type="transmembrane region" description="Helical" evidence="1">
    <location>
        <begin position="73"/>
        <end position="99"/>
    </location>
</feature>
<name>A0ABQ5QZT8_9ACTN</name>
<sequence length="175" mass="19160">MRVYYWDTSIRITSYSVWVHGHRYSLGAFDLAWRAGRATIGRRAAIAGSLLVAAVLARLVVGRLGWSVASGSLVLLAFALLGLRALFGALTTAAFVHALEDIRRYGRRLELWAVIAGTPTLLLCTDDALRYGQVCRALTRAINDRDLAEVISSHGVPRPRRPGIGLRRAPAPSPW</sequence>
<dbReference type="Proteomes" id="UP001144280">
    <property type="component" value="Unassembled WGS sequence"/>
</dbReference>
<dbReference type="Pfam" id="PF19744">
    <property type="entry name" value="DUF6232"/>
    <property type="match status" value="1"/>
</dbReference>
<keyword evidence="1" id="KW-0812">Transmembrane</keyword>
<evidence type="ECO:0000313" key="3">
    <source>
        <dbReference type="Proteomes" id="UP001144280"/>
    </source>
</evidence>
<keyword evidence="1" id="KW-1133">Transmembrane helix</keyword>
<organism evidence="2 3">
    <name type="scientific">Phytohabitans aurantiacus</name>
    <dbReference type="NCBI Taxonomy" id="3016789"/>
    <lineage>
        <taxon>Bacteria</taxon>
        <taxon>Bacillati</taxon>
        <taxon>Actinomycetota</taxon>
        <taxon>Actinomycetes</taxon>
        <taxon>Micromonosporales</taxon>
        <taxon>Micromonosporaceae</taxon>
    </lineage>
</organism>